<dbReference type="InterPro" id="IPR035900">
    <property type="entry name" value="Colicin_E_sf"/>
</dbReference>
<proteinExistence type="inferred from homology"/>
<evidence type="ECO:0000256" key="2">
    <source>
        <dbReference type="ARBA" id="ARBA00023025"/>
    </source>
</evidence>
<keyword evidence="2" id="KW-0079">Bacteriocin immunity</keyword>
<evidence type="ECO:0000313" key="4">
    <source>
        <dbReference type="Proteomes" id="UP000291144"/>
    </source>
</evidence>
<dbReference type="Proteomes" id="UP000291144">
    <property type="component" value="Unassembled WGS sequence"/>
</dbReference>
<gene>
    <name evidence="3" type="ORF">E0H73_00425</name>
</gene>
<evidence type="ECO:0000313" key="3">
    <source>
        <dbReference type="EMBL" id="TCC65450.1"/>
    </source>
</evidence>
<dbReference type="RefSeq" id="WP_131349820.1">
    <property type="nucleotide sequence ID" value="NZ_SJKB01000001.1"/>
</dbReference>
<dbReference type="GO" id="GO:0015643">
    <property type="term" value="F:toxic substance binding"/>
    <property type="evidence" value="ECO:0007669"/>
    <property type="project" value="InterPro"/>
</dbReference>
<keyword evidence="4" id="KW-1185">Reference proteome</keyword>
<name>A0A4R0KXT0_9ACTN</name>
<evidence type="ECO:0000256" key="1">
    <source>
        <dbReference type="ARBA" id="ARBA00009346"/>
    </source>
</evidence>
<dbReference type="OrthoDB" id="3399356at2"/>
<dbReference type="InterPro" id="IPR000290">
    <property type="entry name" value="Colicin_pyocin"/>
</dbReference>
<comment type="similarity">
    <text evidence="1">Belongs to the colicins ColE2/ColE8/ColE9 and pyocins S1/S2 family.</text>
</comment>
<comment type="caution">
    <text evidence="3">The sequence shown here is derived from an EMBL/GenBank/DDBJ whole genome shotgun (WGS) entry which is preliminary data.</text>
</comment>
<dbReference type="GO" id="GO:0030153">
    <property type="term" value="P:bacteriocin immunity"/>
    <property type="evidence" value="ECO:0007669"/>
    <property type="project" value="UniProtKB-KW"/>
</dbReference>
<dbReference type="AlphaFoldDB" id="A0A4R0KXT0"/>
<dbReference type="SUPFAM" id="SSF47345">
    <property type="entry name" value="Colicin E immunity proteins"/>
    <property type="match status" value="1"/>
</dbReference>
<dbReference type="Gene3D" id="1.10.1200.20">
    <property type="entry name" value="Colicin E immunity protein"/>
    <property type="match status" value="1"/>
</dbReference>
<organism evidence="3 4">
    <name type="scientific">Kribbella pittospori</name>
    <dbReference type="NCBI Taxonomy" id="722689"/>
    <lineage>
        <taxon>Bacteria</taxon>
        <taxon>Bacillati</taxon>
        <taxon>Actinomycetota</taxon>
        <taxon>Actinomycetes</taxon>
        <taxon>Propionibacteriales</taxon>
        <taxon>Kribbellaceae</taxon>
        <taxon>Kribbella</taxon>
    </lineage>
</organism>
<protein>
    <recommendedName>
        <fullName evidence="5">Bacteriocin immunity protein</fullName>
    </recommendedName>
</protein>
<dbReference type="EMBL" id="SJKB01000001">
    <property type="protein sequence ID" value="TCC65450.1"/>
    <property type="molecule type" value="Genomic_DNA"/>
</dbReference>
<reference evidence="3 4" key="1">
    <citation type="submission" date="2019-02" db="EMBL/GenBank/DDBJ databases">
        <title>Kribbella capetownensis sp. nov. and Kribbella speibonae sp. nov., isolated from soil.</title>
        <authorList>
            <person name="Curtis S.M."/>
            <person name="Norton I."/>
            <person name="Everest G.J."/>
            <person name="Meyers P.R."/>
        </authorList>
    </citation>
    <scope>NUCLEOTIDE SEQUENCE [LARGE SCALE GENOMIC DNA]</scope>
    <source>
        <strain evidence="3 4">NRRL B-24813</strain>
    </source>
</reference>
<sequence length="76" mass="8744">MSSEVEREELVRLVTYLMSGDGTDEEQDTALRELVAQVLHPRVSNLIFWPNHEGFDHDLTPHEVVDIALAYRPIEI</sequence>
<accession>A0A4R0KXT0</accession>
<dbReference type="Pfam" id="PF01320">
    <property type="entry name" value="Colicin_Pyocin"/>
    <property type="match status" value="1"/>
</dbReference>
<evidence type="ECO:0008006" key="5">
    <source>
        <dbReference type="Google" id="ProtNLM"/>
    </source>
</evidence>